<dbReference type="GO" id="GO:0005669">
    <property type="term" value="C:transcription factor TFIID complex"/>
    <property type="evidence" value="ECO:0007669"/>
    <property type="project" value="InterPro"/>
</dbReference>
<dbReference type="AlphaFoldDB" id="A0A7N4V6V4"/>
<reference evidence="6" key="3">
    <citation type="submission" date="2025-09" db="UniProtKB">
        <authorList>
            <consortium name="Ensembl"/>
        </authorList>
    </citation>
    <scope>IDENTIFICATION</scope>
</reference>
<dbReference type="InterPro" id="IPR009072">
    <property type="entry name" value="Histone-fold"/>
</dbReference>
<dbReference type="InterPro" id="IPR037818">
    <property type="entry name" value="TAF8"/>
</dbReference>
<keyword evidence="3" id="KW-0804">Transcription</keyword>
<proteinExistence type="predicted"/>
<sequence length="84" mass="9649">ILQSYLSEIGRNAKSYCEHTARTQPTLSDVVVMLVEMGFNVETLTAYAKWSQRMVITSRKSECLCLTAENFFVMEPDWGGESYW</sequence>
<evidence type="ECO:0000256" key="1">
    <source>
        <dbReference type="ARBA" id="ARBA00004123"/>
    </source>
</evidence>
<evidence type="ECO:0000313" key="7">
    <source>
        <dbReference type="Proteomes" id="UP000007648"/>
    </source>
</evidence>
<dbReference type="PANTHER" id="PTHR46469">
    <property type="entry name" value="TRANSCRIPTION INITIATION FACTOR TFIID SUBUNIT 8"/>
    <property type="match status" value="1"/>
</dbReference>
<keyword evidence="4" id="KW-0539">Nucleus</keyword>
<evidence type="ECO:0000256" key="4">
    <source>
        <dbReference type="ARBA" id="ARBA00023242"/>
    </source>
</evidence>
<dbReference type="GeneTree" id="ENSGT00940000173274"/>
<dbReference type="Gene3D" id="1.10.20.10">
    <property type="entry name" value="Histone, subunit A"/>
    <property type="match status" value="1"/>
</dbReference>
<evidence type="ECO:0000256" key="2">
    <source>
        <dbReference type="ARBA" id="ARBA00023015"/>
    </source>
</evidence>
<accession>A0A7N4V6V4</accession>
<reference evidence="6" key="2">
    <citation type="submission" date="2025-08" db="UniProtKB">
        <authorList>
            <consortium name="Ensembl"/>
        </authorList>
    </citation>
    <scope>IDENTIFICATION</scope>
</reference>
<name>A0A7N4V6V4_SARHA</name>
<dbReference type="Proteomes" id="UP000007648">
    <property type="component" value="Unassembled WGS sequence"/>
</dbReference>
<feature type="domain" description="Bromodomain associated" evidence="5">
    <location>
        <begin position="1"/>
        <end position="42"/>
    </location>
</feature>
<organism evidence="6 7">
    <name type="scientific">Sarcophilus harrisii</name>
    <name type="common">Tasmanian devil</name>
    <name type="synonym">Sarcophilus laniarius</name>
    <dbReference type="NCBI Taxonomy" id="9305"/>
    <lineage>
        <taxon>Eukaryota</taxon>
        <taxon>Metazoa</taxon>
        <taxon>Chordata</taxon>
        <taxon>Craniata</taxon>
        <taxon>Vertebrata</taxon>
        <taxon>Euteleostomi</taxon>
        <taxon>Mammalia</taxon>
        <taxon>Metatheria</taxon>
        <taxon>Dasyuromorphia</taxon>
        <taxon>Dasyuridae</taxon>
        <taxon>Sarcophilus</taxon>
    </lineage>
</organism>
<dbReference type="Pfam" id="PF07524">
    <property type="entry name" value="Bromo_TP"/>
    <property type="match status" value="1"/>
</dbReference>
<dbReference type="InParanoid" id="A0A7N4V6V4"/>
<dbReference type="Ensembl" id="ENSSHAT00000024518.1">
    <property type="protein sequence ID" value="ENSSHAP00000042995.1"/>
    <property type="gene ID" value="ENSSHAG00000022269.1"/>
</dbReference>
<keyword evidence="2" id="KW-0805">Transcription regulation</keyword>
<keyword evidence="7" id="KW-1185">Reference proteome</keyword>
<evidence type="ECO:0000256" key="3">
    <source>
        <dbReference type="ARBA" id="ARBA00023163"/>
    </source>
</evidence>
<dbReference type="GO" id="GO:0046982">
    <property type="term" value="F:protein heterodimerization activity"/>
    <property type="evidence" value="ECO:0007669"/>
    <property type="project" value="InterPro"/>
</dbReference>
<protein>
    <recommendedName>
        <fullName evidence="5">Bromodomain associated domain-containing protein</fullName>
    </recommendedName>
</protein>
<dbReference type="GO" id="GO:0006367">
    <property type="term" value="P:transcription initiation at RNA polymerase II promoter"/>
    <property type="evidence" value="ECO:0007669"/>
    <property type="project" value="TreeGrafter"/>
</dbReference>
<dbReference type="PANTHER" id="PTHR46469:SF1">
    <property type="entry name" value="TRANSCRIPTION INITIATION FACTOR TFIID SUBUNIT 8"/>
    <property type="match status" value="1"/>
</dbReference>
<evidence type="ECO:0000259" key="5">
    <source>
        <dbReference type="Pfam" id="PF07524"/>
    </source>
</evidence>
<reference evidence="6 7" key="1">
    <citation type="journal article" date="2011" name="Proc. Natl. Acad. Sci. U.S.A.">
        <title>Genetic diversity and population structure of the endangered marsupial Sarcophilus harrisii (Tasmanian devil).</title>
        <authorList>
            <person name="Miller W."/>
            <person name="Hayes V.M."/>
            <person name="Ratan A."/>
            <person name="Petersen D.C."/>
            <person name="Wittekindt N.E."/>
            <person name="Miller J."/>
            <person name="Walenz B."/>
            <person name="Knight J."/>
            <person name="Qi J."/>
            <person name="Zhao F."/>
            <person name="Wang Q."/>
            <person name="Bedoya-Reina O.C."/>
            <person name="Katiyar N."/>
            <person name="Tomsho L.P."/>
            <person name="Kasson L.M."/>
            <person name="Hardie R.A."/>
            <person name="Woodbridge P."/>
            <person name="Tindall E.A."/>
            <person name="Bertelsen M.F."/>
            <person name="Dixon D."/>
            <person name="Pyecroft S."/>
            <person name="Helgen K.M."/>
            <person name="Lesk A.M."/>
            <person name="Pringle T.H."/>
            <person name="Patterson N."/>
            <person name="Zhang Y."/>
            <person name="Kreiss A."/>
            <person name="Woods G.M."/>
            <person name="Jones M.E."/>
            <person name="Schuster S.C."/>
        </authorList>
    </citation>
    <scope>NUCLEOTIDE SEQUENCE [LARGE SCALE GENOMIC DNA]</scope>
</reference>
<evidence type="ECO:0000313" key="6">
    <source>
        <dbReference type="Ensembl" id="ENSSHAP00000042995.1"/>
    </source>
</evidence>
<dbReference type="InterPro" id="IPR006565">
    <property type="entry name" value="BTP"/>
</dbReference>
<comment type="subcellular location">
    <subcellularLocation>
        <location evidence="1">Nucleus</location>
    </subcellularLocation>
</comment>